<evidence type="ECO:0000313" key="3">
    <source>
        <dbReference type="EMBL" id="MFC0675344.1"/>
    </source>
</evidence>
<dbReference type="InterPro" id="IPR029063">
    <property type="entry name" value="SAM-dependent_MTases_sf"/>
</dbReference>
<feature type="domain" description="Methyltransferase type 11" evidence="2">
    <location>
        <begin position="54"/>
        <end position="132"/>
    </location>
</feature>
<dbReference type="InterPro" id="IPR013216">
    <property type="entry name" value="Methyltransf_11"/>
</dbReference>
<comment type="caution">
    <text evidence="3">The sequence shown here is derived from an EMBL/GenBank/DDBJ whole genome shotgun (WGS) entry which is preliminary data.</text>
</comment>
<dbReference type="RefSeq" id="WP_376982299.1">
    <property type="nucleotide sequence ID" value="NZ_JBHLSV010000022.1"/>
</dbReference>
<name>A0ABV6REE0_9MICO</name>
<proteinExistence type="predicted"/>
<reference evidence="3 4" key="1">
    <citation type="submission" date="2024-09" db="EMBL/GenBank/DDBJ databases">
        <authorList>
            <person name="Sun Q."/>
            <person name="Mori K."/>
        </authorList>
    </citation>
    <scope>NUCLEOTIDE SEQUENCE [LARGE SCALE GENOMIC DNA]</scope>
    <source>
        <strain evidence="3 4">CICC 10874</strain>
    </source>
</reference>
<feature type="region of interest" description="Disordered" evidence="1">
    <location>
        <begin position="1"/>
        <end position="22"/>
    </location>
</feature>
<keyword evidence="3" id="KW-0808">Transferase</keyword>
<dbReference type="GO" id="GO:0032259">
    <property type="term" value="P:methylation"/>
    <property type="evidence" value="ECO:0007669"/>
    <property type="project" value="UniProtKB-KW"/>
</dbReference>
<dbReference type="EC" id="2.1.1.-" evidence="3"/>
<evidence type="ECO:0000259" key="2">
    <source>
        <dbReference type="Pfam" id="PF08241"/>
    </source>
</evidence>
<dbReference type="GO" id="GO:0008168">
    <property type="term" value="F:methyltransferase activity"/>
    <property type="evidence" value="ECO:0007669"/>
    <property type="project" value="UniProtKB-KW"/>
</dbReference>
<evidence type="ECO:0000256" key="1">
    <source>
        <dbReference type="SAM" id="MobiDB-lite"/>
    </source>
</evidence>
<accession>A0ABV6REE0</accession>
<gene>
    <name evidence="3" type="ORF">ACFFF6_15370</name>
</gene>
<sequence>MMQQRQEDARRTGDGSAGDADYEAIGPGYSTYRRPEPTFVDAIRAALGDAQTLLNVGAGAGSYEPRHLEVTAVEPSAVMRAQRPAGAARAVDAVAEDLPFPEAAFDAVLASFTVHQWQDLSRGLREARRVARGPVVILTCDPAALRRSWLVDYAPEVIATEARRYPAIADLVAGIGGAVTVQGLPIPLACVDGFSEAYYGRPELLLDAGARRANSAWSFVGPEVEERFERRLRADLASGAWDELHGALRTRPTFDGSLRLLVARPPAA</sequence>
<organism evidence="3 4">
    <name type="scientific">Brachybacterium hainanense</name>
    <dbReference type="NCBI Taxonomy" id="1541174"/>
    <lineage>
        <taxon>Bacteria</taxon>
        <taxon>Bacillati</taxon>
        <taxon>Actinomycetota</taxon>
        <taxon>Actinomycetes</taxon>
        <taxon>Micrococcales</taxon>
        <taxon>Dermabacteraceae</taxon>
        <taxon>Brachybacterium</taxon>
    </lineage>
</organism>
<evidence type="ECO:0000313" key="4">
    <source>
        <dbReference type="Proteomes" id="UP001589793"/>
    </source>
</evidence>
<dbReference type="Proteomes" id="UP001589793">
    <property type="component" value="Unassembled WGS sequence"/>
</dbReference>
<dbReference type="Gene3D" id="3.40.50.150">
    <property type="entry name" value="Vaccinia Virus protein VP39"/>
    <property type="match status" value="1"/>
</dbReference>
<keyword evidence="4" id="KW-1185">Reference proteome</keyword>
<dbReference type="EMBL" id="JBHLSV010000022">
    <property type="protein sequence ID" value="MFC0675344.1"/>
    <property type="molecule type" value="Genomic_DNA"/>
</dbReference>
<dbReference type="SUPFAM" id="SSF53335">
    <property type="entry name" value="S-adenosyl-L-methionine-dependent methyltransferases"/>
    <property type="match status" value="1"/>
</dbReference>
<keyword evidence="3" id="KW-0489">Methyltransferase</keyword>
<feature type="compositionally biased region" description="Basic and acidic residues" evidence="1">
    <location>
        <begin position="1"/>
        <end position="13"/>
    </location>
</feature>
<protein>
    <submittedName>
        <fullName evidence="3">Class I SAM-dependent methyltransferase</fullName>
        <ecNumber evidence="3">2.1.1.-</ecNumber>
    </submittedName>
</protein>
<dbReference type="Pfam" id="PF08241">
    <property type="entry name" value="Methyltransf_11"/>
    <property type="match status" value="1"/>
</dbReference>